<dbReference type="Proteomes" id="UP001644719">
    <property type="component" value="Unassembled WGS sequence"/>
</dbReference>
<evidence type="ECO:0000313" key="1">
    <source>
        <dbReference type="EMBL" id="NSG84275.1"/>
    </source>
</evidence>
<protein>
    <recommendedName>
        <fullName evidence="3">Lipoprotein</fullName>
    </recommendedName>
</protein>
<sequence>MRKAFVLFCSLTNCKSNIRYYSTSTESQFKAIVPLNPITEDIYYVEEDNKNMRIIISAPVEKPNVFQISKVETAPLFGLKRLTFAQDKFDPYTDGRDDVEIAQGDIFAMYADLYDNEVPTDTPFHTDSEIKMDTIHCDLSCNANKIKIGGSYKLITAKFFNIQGSEITDEFIPYLAKSSWSCYVKNNRHEDPDEIEVTDNTDLITWLEQKESNKIKIKIADNKEYLTKILVIKCSINKNGRNIVGEIQLQISSVL</sequence>
<dbReference type="EMBL" id="JAAITS010000004">
    <property type="protein sequence ID" value="NSG84275.1"/>
    <property type="molecule type" value="Genomic_DNA"/>
</dbReference>
<evidence type="ECO:0008006" key="3">
    <source>
        <dbReference type="Google" id="ProtNLM"/>
    </source>
</evidence>
<name>A0ABX2H2A8_9FIRM</name>
<keyword evidence="2" id="KW-1185">Reference proteome</keyword>
<evidence type="ECO:0000313" key="2">
    <source>
        <dbReference type="Proteomes" id="UP001644719"/>
    </source>
</evidence>
<reference evidence="1 2" key="1">
    <citation type="journal article" date="2020" name="Cell Host Microbe">
        <title>Functional and Genomic Variation between Human-Derived Isolates of Lachnospiraceae Reveals Inter- and Intra-Species Diversity.</title>
        <authorList>
            <person name="Sorbara M.T."/>
            <person name="Littmann E.R."/>
            <person name="Fontana E."/>
            <person name="Moody T.U."/>
            <person name="Kohout C.E."/>
            <person name="Gjonbalaj M."/>
            <person name="Eaton V."/>
            <person name="Seok R."/>
            <person name="Leiner I.M."/>
            <person name="Pamer E.G."/>
        </authorList>
    </citation>
    <scope>NUCLEOTIDE SEQUENCE [LARGE SCALE GENOMIC DNA]</scope>
    <source>
        <strain evidence="1 2">MSK.17.74</strain>
    </source>
</reference>
<gene>
    <name evidence="1" type="ORF">G5B17_02225</name>
</gene>
<proteinExistence type="predicted"/>
<organism evidence="1 2">
    <name type="scientific">Blautia faecis</name>
    <dbReference type="NCBI Taxonomy" id="871665"/>
    <lineage>
        <taxon>Bacteria</taxon>
        <taxon>Bacillati</taxon>
        <taxon>Bacillota</taxon>
        <taxon>Clostridia</taxon>
        <taxon>Lachnospirales</taxon>
        <taxon>Lachnospiraceae</taxon>
        <taxon>Blautia</taxon>
    </lineage>
</organism>
<dbReference type="RefSeq" id="WP_173769264.1">
    <property type="nucleotide sequence ID" value="NZ_JAAITS010000004.1"/>
</dbReference>
<accession>A0ABX2H2A8</accession>
<comment type="caution">
    <text evidence="1">The sequence shown here is derived from an EMBL/GenBank/DDBJ whole genome shotgun (WGS) entry which is preliminary data.</text>
</comment>